<dbReference type="RefSeq" id="XP_037215848.1">
    <property type="nucleotide sequence ID" value="XM_037368016.1"/>
</dbReference>
<dbReference type="EMBL" id="JACAZF010000010">
    <property type="protein sequence ID" value="KAF7293685.1"/>
    <property type="molecule type" value="Genomic_DNA"/>
</dbReference>
<dbReference type="Proteomes" id="UP000636479">
    <property type="component" value="Unassembled WGS sequence"/>
</dbReference>
<accession>A0A8H6S7M9</accession>
<gene>
    <name evidence="1" type="ORF">MIND_01148500</name>
</gene>
<sequence>MPSTTWAPPANARLSSASTTGNLMCKGRWYPCRGASFKNLHSLLSLAIPSSVGLLFNNSLRLWLEGRWMGTCGLAPGWAMKNGDFGGGNPRCVYSIATHSHIPTPGLFPIIRALFFSSNSFPDQLSYPSIMPRHSRNTKRPRYILFLVLHAMYSFRISFAAAGPNHEYEPTYGHHRRTAPGSFTTDTVAFCLPTRIPPTRPFSISKLLMHLQTISPTFTWRLHYVVAARLYVVITDLTYSFLLSATISPHPAFLQLSHSSSSTIEVANASIDNNGAQSRHSCLISSVILQKQHISLSAGVLLIGHSQRLARTQYHAPALPARAHRRNW</sequence>
<organism evidence="1 2">
    <name type="scientific">Mycena indigotica</name>
    <dbReference type="NCBI Taxonomy" id="2126181"/>
    <lineage>
        <taxon>Eukaryota</taxon>
        <taxon>Fungi</taxon>
        <taxon>Dikarya</taxon>
        <taxon>Basidiomycota</taxon>
        <taxon>Agaricomycotina</taxon>
        <taxon>Agaricomycetes</taxon>
        <taxon>Agaricomycetidae</taxon>
        <taxon>Agaricales</taxon>
        <taxon>Marasmiineae</taxon>
        <taxon>Mycenaceae</taxon>
        <taxon>Mycena</taxon>
    </lineage>
</organism>
<name>A0A8H6S7M9_9AGAR</name>
<protein>
    <submittedName>
        <fullName evidence="1">Uncharacterized protein</fullName>
    </submittedName>
</protein>
<keyword evidence="2" id="KW-1185">Reference proteome</keyword>
<comment type="caution">
    <text evidence="1">The sequence shown here is derived from an EMBL/GenBank/DDBJ whole genome shotgun (WGS) entry which is preliminary data.</text>
</comment>
<evidence type="ECO:0000313" key="1">
    <source>
        <dbReference type="EMBL" id="KAF7293685.1"/>
    </source>
</evidence>
<dbReference type="AlphaFoldDB" id="A0A8H6S7M9"/>
<reference evidence="1" key="1">
    <citation type="submission" date="2020-05" db="EMBL/GenBank/DDBJ databases">
        <title>Mycena genomes resolve the evolution of fungal bioluminescence.</title>
        <authorList>
            <person name="Tsai I.J."/>
        </authorList>
    </citation>
    <scope>NUCLEOTIDE SEQUENCE</scope>
    <source>
        <strain evidence="1">171206Taipei</strain>
    </source>
</reference>
<evidence type="ECO:0000313" key="2">
    <source>
        <dbReference type="Proteomes" id="UP000636479"/>
    </source>
</evidence>
<proteinExistence type="predicted"/>
<dbReference type="GeneID" id="59350532"/>